<sequence length="304" mass="33127">MVSILTMTRCPTMTMVSHPTMTMISHPTMTTMSHPTMTMVSIPTVTMASILTKTRYLIPTMTTMSIPTMTMVSILTMPRCPTMTMISHPTMTMSYIPTMTMVSILTMTRCPTMTMISHPTMTMSYIPTMTMNSNYTTCGPACPTTCNPTAVPTDCPTSACVETCSCQEGFLLEANQCIPQDQCGCLHEGLLHGLHEEFWGDTTCTKRCVCDGTSQKAVCREDNCQDGEECRVEEGIQGCYPKSQGTCTAVGATHYETFDGGRFVFQGTCVYQMVGLCEKTPGLVDFQSTAKPSASTGNTPAKSR</sequence>
<reference evidence="7" key="1">
    <citation type="submission" date="2017-11" db="EMBL/GenBank/DDBJ databases">
        <authorList>
            <person name="Lima N.C."/>
            <person name="Parody-Merino A.M."/>
            <person name="Battley P.F."/>
            <person name="Fidler A.E."/>
            <person name="Prosdocimi F."/>
        </authorList>
    </citation>
    <scope>NUCLEOTIDE SEQUENCE [LARGE SCALE GENOMIC DNA]</scope>
</reference>
<comment type="subcellular location">
    <subcellularLocation>
        <location evidence="1">Secreted</location>
    </subcellularLocation>
</comment>
<keyword evidence="2" id="KW-0964">Secreted</keyword>
<keyword evidence="4" id="KW-1015">Disulfide bond</keyword>
<dbReference type="InterPro" id="IPR052424">
    <property type="entry name" value="Kielin_Chordin-BMP_Reg"/>
</dbReference>
<evidence type="ECO:0000256" key="1">
    <source>
        <dbReference type="ARBA" id="ARBA00004613"/>
    </source>
</evidence>
<dbReference type="InterPro" id="IPR036084">
    <property type="entry name" value="Ser_inhib-like_sf"/>
</dbReference>
<dbReference type="Proteomes" id="UP000233556">
    <property type="component" value="Unassembled WGS sequence"/>
</dbReference>
<dbReference type="PANTHER" id="PTHR46698:SF7">
    <property type="entry name" value="VWFD DOMAIN-CONTAINING PROTEIN"/>
    <property type="match status" value="1"/>
</dbReference>
<evidence type="ECO:0000256" key="3">
    <source>
        <dbReference type="ARBA" id="ARBA00022729"/>
    </source>
</evidence>
<proteinExistence type="predicted"/>
<organism evidence="6 7">
    <name type="scientific">Limosa lapponica baueri</name>
    <dbReference type="NCBI Taxonomy" id="1758121"/>
    <lineage>
        <taxon>Eukaryota</taxon>
        <taxon>Metazoa</taxon>
        <taxon>Chordata</taxon>
        <taxon>Craniata</taxon>
        <taxon>Vertebrata</taxon>
        <taxon>Euteleostomi</taxon>
        <taxon>Archelosauria</taxon>
        <taxon>Archosauria</taxon>
        <taxon>Dinosauria</taxon>
        <taxon>Saurischia</taxon>
        <taxon>Theropoda</taxon>
        <taxon>Coelurosauria</taxon>
        <taxon>Aves</taxon>
        <taxon>Neognathae</taxon>
        <taxon>Neoaves</taxon>
        <taxon>Charadriiformes</taxon>
        <taxon>Scolopacidae</taxon>
        <taxon>Limosa</taxon>
    </lineage>
</organism>
<dbReference type="InterPro" id="IPR001846">
    <property type="entry name" value="VWF_type-D"/>
</dbReference>
<gene>
    <name evidence="6" type="ORF">llap_21629</name>
</gene>
<dbReference type="Pfam" id="PF01826">
    <property type="entry name" value="TIL"/>
    <property type="match status" value="1"/>
</dbReference>
<dbReference type="AlphaFoldDB" id="A0A2I0T2P4"/>
<evidence type="ECO:0000256" key="2">
    <source>
        <dbReference type="ARBA" id="ARBA00022525"/>
    </source>
</evidence>
<reference evidence="7" key="2">
    <citation type="submission" date="2017-12" db="EMBL/GenBank/DDBJ databases">
        <title>Genome sequence of the Bar-tailed Godwit (Limosa lapponica baueri).</title>
        <authorList>
            <person name="Lima N.C.B."/>
            <person name="Parody-Merino A.M."/>
            <person name="Battley P.F."/>
            <person name="Fidler A.E."/>
            <person name="Prosdocimi F."/>
        </authorList>
    </citation>
    <scope>NUCLEOTIDE SEQUENCE [LARGE SCALE GENOMIC DNA]</scope>
</reference>
<keyword evidence="7" id="KW-1185">Reference proteome</keyword>
<evidence type="ECO:0000256" key="4">
    <source>
        <dbReference type="ARBA" id="ARBA00023157"/>
    </source>
</evidence>
<dbReference type="GO" id="GO:0005576">
    <property type="term" value="C:extracellular region"/>
    <property type="evidence" value="ECO:0007669"/>
    <property type="project" value="UniProtKB-SubCell"/>
</dbReference>
<dbReference type="OrthoDB" id="3438930at2759"/>
<dbReference type="Gene3D" id="2.10.25.10">
    <property type="entry name" value="Laminin"/>
    <property type="match status" value="1"/>
</dbReference>
<dbReference type="InterPro" id="IPR002919">
    <property type="entry name" value="TIL_dom"/>
</dbReference>
<evidence type="ECO:0000259" key="5">
    <source>
        <dbReference type="PROSITE" id="PS51233"/>
    </source>
</evidence>
<feature type="domain" description="VWFD" evidence="5">
    <location>
        <begin position="245"/>
        <end position="304"/>
    </location>
</feature>
<dbReference type="CDD" id="cd19941">
    <property type="entry name" value="TIL"/>
    <property type="match status" value="1"/>
</dbReference>
<keyword evidence="3" id="KW-0732">Signal</keyword>
<dbReference type="GO" id="GO:0030513">
    <property type="term" value="P:positive regulation of BMP signaling pathway"/>
    <property type="evidence" value="ECO:0007669"/>
    <property type="project" value="TreeGrafter"/>
</dbReference>
<dbReference type="PROSITE" id="PS51233">
    <property type="entry name" value="VWFD"/>
    <property type="match status" value="1"/>
</dbReference>
<dbReference type="SUPFAM" id="SSF57567">
    <property type="entry name" value="Serine protease inhibitors"/>
    <property type="match status" value="1"/>
</dbReference>
<name>A0A2I0T2P4_LIMLA</name>
<dbReference type="PANTHER" id="PTHR46698">
    <property type="entry name" value="CROSSVEINLESS 2"/>
    <property type="match status" value="1"/>
</dbReference>
<protein>
    <recommendedName>
        <fullName evidence="5">VWFD domain-containing protein</fullName>
    </recommendedName>
</protein>
<evidence type="ECO:0000313" key="6">
    <source>
        <dbReference type="EMBL" id="PKU28068.1"/>
    </source>
</evidence>
<dbReference type="EMBL" id="KZ522675">
    <property type="protein sequence ID" value="PKU28068.1"/>
    <property type="molecule type" value="Genomic_DNA"/>
</dbReference>
<accession>A0A2I0T2P4</accession>
<dbReference type="FunFam" id="2.10.25.10:FF:000055">
    <property type="entry name" value="alpha-tectorin isoform X1"/>
    <property type="match status" value="1"/>
</dbReference>
<dbReference type="Pfam" id="PF00094">
    <property type="entry name" value="VWD"/>
    <property type="match status" value="1"/>
</dbReference>
<evidence type="ECO:0000313" key="7">
    <source>
        <dbReference type="Proteomes" id="UP000233556"/>
    </source>
</evidence>